<gene>
    <name evidence="1" type="ORF">UY72_C0043G0003</name>
</gene>
<sequence length="183" mass="19805">MGKRRRRAHWRGVEEVGLVEDDVVGHAAGEPAPVLTGSRALYLLDRHAEHEEEIYGAVEVGPLVAVPVHAGVEEAPPAALALQERIGELVEHGHDFLRVALETTGMEADRHHDARGADMATGVFVAFEQAVAEDRGDAFVRENSVAHSVSVVGMRRGSGPEMLVLFYEKVNENRLQSACSAAQ</sequence>
<proteinExistence type="predicted"/>
<dbReference type="AlphaFoldDB" id="A0A0G1ZMX8"/>
<reference evidence="1 2" key="1">
    <citation type="journal article" date="2015" name="Nature">
        <title>rRNA introns, odd ribosomes, and small enigmatic genomes across a large radiation of phyla.</title>
        <authorList>
            <person name="Brown C.T."/>
            <person name="Hug L.A."/>
            <person name="Thomas B.C."/>
            <person name="Sharon I."/>
            <person name="Castelle C.J."/>
            <person name="Singh A."/>
            <person name="Wilkins M.J."/>
            <person name="Williams K.H."/>
            <person name="Banfield J.F."/>
        </authorList>
    </citation>
    <scope>NUCLEOTIDE SEQUENCE [LARGE SCALE GENOMIC DNA]</scope>
</reference>
<organism evidence="1 2">
    <name type="scientific">Candidatus Uhrbacteria bacterium GW2011_GWD2_52_7</name>
    <dbReference type="NCBI Taxonomy" id="1618989"/>
    <lineage>
        <taxon>Bacteria</taxon>
        <taxon>Candidatus Uhriibacteriota</taxon>
    </lineage>
</organism>
<evidence type="ECO:0000313" key="1">
    <source>
        <dbReference type="EMBL" id="KKW29477.1"/>
    </source>
</evidence>
<accession>A0A0G1ZMX8</accession>
<comment type="caution">
    <text evidence="1">The sequence shown here is derived from an EMBL/GenBank/DDBJ whole genome shotgun (WGS) entry which is preliminary data.</text>
</comment>
<name>A0A0G1ZMX8_9BACT</name>
<dbReference type="EMBL" id="LCRD01000043">
    <property type="protein sequence ID" value="KKW29477.1"/>
    <property type="molecule type" value="Genomic_DNA"/>
</dbReference>
<dbReference type="Proteomes" id="UP000034846">
    <property type="component" value="Unassembled WGS sequence"/>
</dbReference>
<protein>
    <submittedName>
        <fullName evidence="1">Uncharacterized protein</fullName>
    </submittedName>
</protein>
<dbReference type="PATRIC" id="fig|1618989.3.peg.621"/>
<evidence type="ECO:0000313" key="2">
    <source>
        <dbReference type="Proteomes" id="UP000034846"/>
    </source>
</evidence>